<dbReference type="CDD" id="cd07016">
    <property type="entry name" value="S14_ClpP_1"/>
    <property type="match status" value="1"/>
</dbReference>
<dbReference type="InterPro" id="IPR023562">
    <property type="entry name" value="ClpP/TepA"/>
</dbReference>
<comment type="similarity">
    <text evidence="1 6">Belongs to the peptidase S14 family.</text>
</comment>
<keyword evidence="2" id="KW-0963">Cytoplasm</keyword>
<evidence type="ECO:0000256" key="3">
    <source>
        <dbReference type="ARBA" id="ARBA00022670"/>
    </source>
</evidence>
<dbReference type="PANTHER" id="PTHR10381:SF70">
    <property type="entry name" value="ATP-DEPENDENT CLP PROTEASE PROTEOLYTIC SUBUNIT"/>
    <property type="match status" value="1"/>
</dbReference>
<evidence type="ECO:0000313" key="8">
    <source>
        <dbReference type="Proteomes" id="UP001057877"/>
    </source>
</evidence>
<evidence type="ECO:0000256" key="2">
    <source>
        <dbReference type="ARBA" id="ARBA00022490"/>
    </source>
</evidence>
<dbReference type="NCBIfam" id="NF045542">
    <property type="entry name" value="Clp_rel_HeadMat"/>
    <property type="match status" value="1"/>
</dbReference>
<reference evidence="7" key="1">
    <citation type="submission" date="2022-01" db="EMBL/GenBank/DDBJ databases">
        <title>Paenibacillus spongiae sp. nov., isolated from marine sponge.</title>
        <authorList>
            <person name="Li Z."/>
            <person name="Zhang M."/>
        </authorList>
    </citation>
    <scope>NUCLEOTIDE SEQUENCE</scope>
    <source>
        <strain evidence="7">PHS-Z3</strain>
    </source>
</reference>
<dbReference type="PRINTS" id="PR00127">
    <property type="entry name" value="CLPPROTEASEP"/>
</dbReference>
<dbReference type="SUPFAM" id="SSF52096">
    <property type="entry name" value="ClpP/crotonase"/>
    <property type="match status" value="1"/>
</dbReference>
<dbReference type="InterPro" id="IPR029045">
    <property type="entry name" value="ClpP/crotonase-like_dom_sf"/>
</dbReference>
<evidence type="ECO:0000313" key="7">
    <source>
        <dbReference type="EMBL" id="UVI32082.1"/>
    </source>
</evidence>
<gene>
    <name evidence="7" type="ORF">L1F29_09795</name>
</gene>
<dbReference type="Pfam" id="PF00574">
    <property type="entry name" value="CLP_protease"/>
    <property type="match status" value="1"/>
</dbReference>
<dbReference type="Gene3D" id="3.90.226.10">
    <property type="entry name" value="2-enoyl-CoA Hydratase, Chain A, domain 1"/>
    <property type="match status" value="1"/>
</dbReference>
<accession>A0ABY5SH80</accession>
<keyword evidence="5" id="KW-0720">Serine protease</keyword>
<evidence type="ECO:0000256" key="6">
    <source>
        <dbReference type="RuleBase" id="RU003567"/>
    </source>
</evidence>
<dbReference type="GO" id="GO:0008233">
    <property type="term" value="F:peptidase activity"/>
    <property type="evidence" value="ECO:0007669"/>
    <property type="project" value="UniProtKB-KW"/>
</dbReference>
<evidence type="ECO:0000256" key="1">
    <source>
        <dbReference type="ARBA" id="ARBA00007039"/>
    </source>
</evidence>
<sequence length="229" mass="25727">MKWLNVKNAVDKAELYIYGDIVGSEWDKWTDTDTAPEDVLTLLSEIGENKPLDIYINSGGGSVFAGLAIYNILKRHPGYKIAYIDGLAASISSVIPFAANKIIIPSNSFMMIHKPWNWMAGNANDYRKMADDLDRIEQGILNVYQENLVDGVDIETIRGMVNAETWINGNEVANYFRVEVVGANNIAASITDRVKAYTNVPQELLNQSHVSKRQDEEQIELMKMQLELL</sequence>
<evidence type="ECO:0000256" key="5">
    <source>
        <dbReference type="ARBA" id="ARBA00022825"/>
    </source>
</evidence>
<evidence type="ECO:0000256" key="4">
    <source>
        <dbReference type="ARBA" id="ARBA00022801"/>
    </source>
</evidence>
<dbReference type="EMBL" id="CP091430">
    <property type="protein sequence ID" value="UVI32082.1"/>
    <property type="molecule type" value="Genomic_DNA"/>
</dbReference>
<protein>
    <recommendedName>
        <fullName evidence="6">ATP-dependent Clp protease proteolytic subunit</fullName>
    </recommendedName>
</protein>
<dbReference type="RefSeq" id="WP_258388142.1">
    <property type="nucleotide sequence ID" value="NZ_CP091430.1"/>
</dbReference>
<proteinExistence type="inferred from homology"/>
<keyword evidence="4" id="KW-0378">Hydrolase</keyword>
<dbReference type="Proteomes" id="UP001057877">
    <property type="component" value="Chromosome"/>
</dbReference>
<keyword evidence="3 7" id="KW-0645">Protease</keyword>
<dbReference type="GO" id="GO:0006508">
    <property type="term" value="P:proteolysis"/>
    <property type="evidence" value="ECO:0007669"/>
    <property type="project" value="UniProtKB-KW"/>
</dbReference>
<keyword evidence="8" id="KW-1185">Reference proteome</keyword>
<dbReference type="InterPro" id="IPR001907">
    <property type="entry name" value="ClpP"/>
</dbReference>
<organism evidence="7 8">
    <name type="scientific">Paenibacillus spongiae</name>
    <dbReference type="NCBI Taxonomy" id="2909671"/>
    <lineage>
        <taxon>Bacteria</taxon>
        <taxon>Bacillati</taxon>
        <taxon>Bacillota</taxon>
        <taxon>Bacilli</taxon>
        <taxon>Bacillales</taxon>
        <taxon>Paenibacillaceae</taxon>
        <taxon>Paenibacillus</taxon>
    </lineage>
</organism>
<dbReference type="PANTHER" id="PTHR10381">
    <property type="entry name" value="ATP-DEPENDENT CLP PROTEASE PROTEOLYTIC SUBUNIT"/>
    <property type="match status" value="1"/>
</dbReference>
<name>A0ABY5SH80_9BACL</name>